<protein>
    <submittedName>
        <fullName evidence="1">Necrosis inducing protein NPP1</fullName>
    </submittedName>
</protein>
<dbReference type="Proteomes" id="UP000198211">
    <property type="component" value="Unassembled WGS sequence"/>
</dbReference>
<evidence type="ECO:0000313" key="2">
    <source>
        <dbReference type="Proteomes" id="UP000198211"/>
    </source>
</evidence>
<dbReference type="AlphaFoldDB" id="A0A225UBJ5"/>
<proteinExistence type="predicted"/>
<dbReference type="EMBL" id="NBNE01023061">
    <property type="protein sequence ID" value="OWY90392.1"/>
    <property type="molecule type" value="Genomic_DNA"/>
</dbReference>
<gene>
    <name evidence="1" type="ORF">PHMEG_00041492</name>
</gene>
<organism evidence="1 2">
    <name type="scientific">Phytophthora megakarya</name>
    <dbReference type="NCBI Taxonomy" id="4795"/>
    <lineage>
        <taxon>Eukaryota</taxon>
        <taxon>Sar</taxon>
        <taxon>Stramenopiles</taxon>
        <taxon>Oomycota</taxon>
        <taxon>Peronosporomycetes</taxon>
        <taxon>Peronosporales</taxon>
        <taxon>Peronosporaceae</taxon>
        <taxon>Phytophthora</taxon>
    </lineage>
</organism>
<comment type="caution">
    <text evidence="1">The sequence shown here is derived from an EMBL/GenBank/DDBJ whole genome shotgun (WGS) entry which is preliminary data.</text>
</comment>
<evidence type="ECO:0000313" key="1">
    <source>
        <dbReference type="EMBL" id="OWY90392.1"/>
    </source>
</evidence>
<name>A0A225UBJ5_9STRA</name>
<sequence length="43" mass="4706">HDQVQPIAQRVPITVSEKTAVKFKPQLSIESESASLSAVNVSW</sequence>
<accession>A0A225UBJ5</accession>
<reference evidence="2" key="1">
    <citation type="submission" date="2017-03" db="EMBL/GenBank/DDBJ databases">
        <title>Phytopthora megakarya and P. palmivora, two closely related causual agents of cacao black pod achieved similar genome size and gene model numbers by different mechanisms.</title>
        <authorList>
            <person name="Ali S."/>
            <person name="Shao J."/>
            <person name="Larry D.J."/>
            <person name="Kronmiller B."/>
            <person name="Shen D."/>
            <person name="Strem M.D."/>
            <person name="Melnick R.L."/>
            <person name="Guiltinan M.J."/>
            <person name="Tyler B.M."/>
            <person name="Meinhardt L.W."/>
            <person name="Bailey B.A."/>
        </authorList>
    </citation>
    <scope>NUCLEOTIDE SEQUENCE [LARGE SCALE GENOMIC DNA]</scope>
    <source>
        <strain evidence="2">zdho120</strain>
    </source>
</reference>
<keyword evidence="2" id="KW-1185">Reference proteome</keyword>
<feature type="non-terminal residue" evidence="1">
    <location>
        <position position="1"/>
    </location>
</feature>